<name>A0A9J6BD51_POLVA</name>
<gene>
    <name evidence="2" type="ORF">PVAND_015634</name>
</gene>
<evidence type="ECO:0000313" key="3">
    <source>
        <dbReference type="Proteomes" id="UP001107558"/>
    </source>
</evidence>
<keyword evidence="1" id="KW-0732">Signal</keyword>
<evidence type="ECO:0000313" key="2">
    <source>
        <dbReference type="EMBL" id="KAG5667661.1"/>
    </source>
</evidence>
<dbReference type="EMBL" id="JADBJN010000004">
    <property type="protein sequence ID" value="KAG5667661.1"/>
    <property type="molecule type" value="Genomic_DNA"/>
</dbReference>
<dbReference type="AlphaFoldDB" id="A0A9J6BD51"/>
<keyword evidence="3" id="KW-1185">Reference proteome</keyword>
<comment type="caution">
    <text evidence="2">The sequence shown here is derived from an EMBL/GenBank/DDBJ whole genome shotgun (WGS) entry which is preliminary data.</text>
</comment>
<sequence length="92" mass="10205">MKIFLFFILFSFLTICNAISADDIIINSESSEYFISVFDLSEQFLMDLKLDDETGTTIESSAKPIESNLIIKAVAQFPASEKVQVSTNNGVV</sequence>
<reference evidence="2" key="1">
    <citation type="submission" date="2021-03" db="EMBL/GenBank/DDBJ databases">
        <title>Chromosome level genome of the anhydrobiotic midge Polypedilum vanderplanki.</title>
        <authorList>
            <person name="Yoshida Y."/>
            <person name="Kikawada T."/>
            <person name="Gusev O."/>
        </authorList>
    </citation>
    <scope>NUCLEOTIDE SEQUENCE</scope>
    <source>
        <strain evidence="2">NIAS01</strain>
        <tissue evidence="2">Whole body or cell culture</tissue>
    </source>
</reference>
<accession>A0A9J6BD51</accession>
<dbReference type="Proteomes" id="UP001107558">
    <property type="component" value="Chromosome 4"/>
</dbReference>
<feature type="signal peptide" evidence="1">
    <location>
        <begin position="1"/>
        <end position="18"/>
    </location>
</feature>
<organism evidence="2 3">
    <name type="scientific">Polypedilum vanderplanki</name>
    <name type="common">Sleeping chironomid midge</name>
    <dbReference type="NCBI Taxonomy" id="319348"/>
    <lineage>
        <taxon>Eukaryota</taxon>
        <taxon>Metazoa</taxon>
        <taxon>Ecdysozoa</taxon>
        <taxon>Arthropoda</taxon>
        <taxon>Hexapoda</taxon>
        <taxon>Insecta</taxon>
        <taxon>Pterygota</taxon>
        <taxon>Neoptera</taxon>
        <taxon>Endopterygota</taxon>
        <taxon>Diptera</taxon>
        <taxon>Nematocera</taxon>
        <taxon>Chironomoidea</taxon>
        <taxon>Chironomidae</taxon>
        <taxon>Chironominae</taxon>
        <taxon>Polypedilum</taxon>
        <taxon>Polypedilum</taxon>
    </lineage>
</organism>
<protein>
    <submittedName>
        <fullName evidence="2">Uncharacterized protein</fullName>
    </submittedName>
</protein>
<evidence type="ECO:0000256" key="1">
    <source>
        <dbReference type="SAM" id="SignalP"/>
    </source>
</evidence>
<proteinExistence type="predicted"/>
<feature type="chain" id="PRO_5039943902" evidence="1">
    <location>
        <begin position="19"/>
        <end position="92"/>
    </location>
</feature>